<accession>A0A660HV02</accession>
<dbReference type="Proteomes" id="UP000053087">
    <property type="component" value="Chromosome"/>
</dbReference>
<keyword evidence="2 5" id="KW-0812">Transmembrane</keyword>
<evidence type="ECO:0000313" key="9">
    <source>
        <dbReference type="Proteomes" id="UP000053087"/>
    </source>
</evidence>
<evidence type="ECO:0000256" key="4">
    <source>
        <dbReference type="ARBA" id="ARBA00023136"/>
    </source>
</evidence>
<dbReference type="AlphaFoldDB" id="A0A660HV02"/>
<sequence>MNEIISAILQAVELIMERDPELIGITRLSLYISLTATFIASLISIPIGGIIYFYEFRGKRTLINLIQTLYSVPTVLVGLFLFLLISKQGPFGFLNLLFTPTGMIIGQTLLILPILIGFTITALVGVSIQIRELAISLGASTYQTIITIIKEARYAIMSAVILGFGRAISEVGVAILIGGNIRGFTRNFTTAISLETSRGNLVLSIALGFILLSLALLINLVLNYLQGKD</sequence>
<reference evidence="7" key="2">
    <citation type="submission" date="2018-10" db="EMBL/GenBank/DDBJ databases">
        <authorList>
            <person name="Fischer M.A."/>
            <person name="Kern T."/>
            <person name="Deppenmeier U."/>
            <person name="Schmitz R.A."/>
            <person name="Rother M."/>
        </authorList>
    </citation>
    <scope>NUCLEOTIDE SEQUENCE</scope>
    <source>
        <strain evidence="7">E03.2</strain>
    </source>
</reference>
<evidence type="ECO:0000256" key="5">
    <source>
        <dbReference type="RuleBase" id="RU363032"/>
    </source>
</evidence>
<keyword evidence="5" id="KW-0813">Transport</keyword>
<dbReference type="NCBIfam" id="NF038017">
    <property type="entry name" value="ABC_perm1"/>
    <property type="match status" value="1"/>
</dbReference>
<keyword evidence="9" id="KW-1185">Reference proteome</keyword>
<dbReference type="InterPro" id="IPR049783">
    <property type="entry name" value="ABC_perm_TupB-like"/>
</dbReference>
<dbReference type="Pfam" id="PF00528">
    <property type="entry name" value="BPD_transp_1"/>
    <property type="match status" value="1"/>
</dbReference>
<name>A0A660HV02_9EURY</name>
<reference evidence="8 10" key="3">
    <citation type="journal article" date="2020" name="Biotechnol. Biofuels">
        <title>New insights from the biogas microbiome by comprehensive genome-resolved metagenomics of nearly 1600 species originating from multiple anaerobic digesters.</title>
        <authorList>
            <person name="Campanaro S."/>
            <person name="Treu L."/>
            <person name="Rodriguez-R L.M."/>
            <person name="Kovalovszki A."/>
            <person name="Ziels R.M."/>
            <person name="Maus I."/>
            <person name="Zhu X."/>
            <person name="Kougias P.G."/>
            <person name="Basile A."/>
            <person name="Luo G."/>
            <person name="Schluter A."/>
            <person name="Konstantinidis K.T."/>
            <person name="Angelidaki I."/>
        </authorList>
    </citation>
    <scope>NUCLEOTIDE SEQUENCE [LARGE SCALE GENOMIC DNA]</scope>
    <source>
        <strain evidence="8">AS22ysBPME_46</strain>
    </source>
</reference>
<comment type="similarity">
    <text evidence="5">Belongs to the binding-protein-dependent transport system permease family.</text>
</comment>
<keyword evidence="4 5" id="KW-0472">Membrane</keyword>
<reference evidence="7 9" key="1">
    <citation type="journal article" date="2016" name="Int. J. Syst. Evol. Microbiol.">
        <title>Methanosarcina flavescens sp. nov., a methanogenic archaeon isolated from a full-scale anaerobic digester.</title>
        <authorList>
            <person name="Kern T."/>
            <person name="Fischer M.A."/>
            <person name="Deppenmeier U."/>
            <person name="Schmitz R.A."/>
            <person name="Rother M."/>
        </authorList>
    </citation>
    <scope>NUCLEOTIDE SEQUENCE [LARGE SCALE GENOMIC DNA]</scope>
    <source>
        <strain evidence="7 9">E03.2</strain>
    </source>
</reference>
<dbReference type="EMBL" id="CP032683">
    <property type="protein sequence ID" value="AYK15956.1"/>
    <property type="molecule type" value="Genomic_DNA"/>
</dbReference>
<dbReference type="RefSeq" id="WP_054300033.1">
    <property type="nucleotide sequence ID" value="NZ_CP032683.1"/>
</dbReference>
<dbReference type="SUPFAM" id="SSF161098">
    <property type="entry name" value="MetI-like"/>
    <property type="match status" value="1"/>
</dbReference>
<evidence type="ECO:0000256" key="3">
    <source>
        <dbReference type="ARBA" id="ARBA00022989"/>
    </source>
</evidence>
<feature type="domain" description="ABC transmembrane type-1" evidence="6">
    <location>
        <begin position="26"/>
        <end position="222"/>
    </location>
</feature>
<comment type="subcellular location">
    <subcellularLocation>
        <location evidence="5">Cell membrane</location>
        <topology evidence="5">Multi-pass membrane protein</topology>
    </subcellularLocation>
    <subcellularLocation>
        <location evidence="1">Membrane</location>
        <topology evidence="1">Multi-pass membrane protein</topology>
    </subcellularLocation>
</comment>
<evidence type="ECO:0000313" key="8">
    <source>
        <dbReference type="EMBL" id="NLK33238.1"/>
    </source>
</evidence>
<keyword evidence="3 5" id="KW-1133">Transmembrane helix</keyword>
<dbReference type="CDD" id="cd06261">
    <property type="entry name" value="TM_PBP2"/>
    <property type="match status" value="1"/>
</dbReference>
<dbReference type="KEGG" id="mfz:AOB57_012835"/>
<feature type="transmembrane region" description="Helical" evidence="5">
    <location>
        <begin position="30"/>
        <end position="54"/>
    </location>
</feature>
<evidence type="ECO:0000313" key="7">
    <source>
        <dbReference type="EMBL" id="AYK15956.1"/>
    </source>
</evidence>
<organism evidence="7 9">
    <name type="scientific">Methanosarcina flavescens</name>
    <dbReference type="NCBI Taxonomy" id="1715806"/>
    <lineage>
        <taxon>Archaea</taxon>
        <taxon>Methanobacteriati</taxon>
        <taxon>Methanobacteriota</taxon>
        <taxon>Stenosarchaea group</taxon>
        <taxon>Methanomicrobia</taxon>
        <taxon>Methanosarcinales</taxon>
        <taxon>Methanosarcinaceae</taxon>
        <taxon>Methanosarcina</taxon>
    </lineage>
</organism>
<evidence type="ECO:0000259" key="6">
    <source>
        <dbReference type="PROSITE" id="PS50928"/>
    </source>
</evidence>
<dbReference type="PROSITE" id="PS50928">
    <property type="entry name" value="ABC_TM1"/>
    <property type="match status" value="1"/>
</dbReference>
<feature type="transmembrane region" description="Helical" evidence="5">
    <location>
        <begin position="104"/>
        <end position="126"/>
    </location>
</feature>
<dbReference type="OrthoDB" id="94632at2157"/>
<dbReference type="InterPro" id="IPR000515">
    <property type="entry name" value="MetI-like"/>
</dbReference>
<dbReference type="InterPro" id="IPR035906">
    <property type="entry name" value="MetI-like_sf"/>
</dbReference>
<feature type="transmembrane region" description="Helical" evidence="5">
    <location>
        <begin position="61"/>
        <end position="84"/>
    </location>
</feature>
<evidence type="ECO:0000256" key="2">
    <source>
        <dbReference type="ARBA" id="ARBA00022692"/>
    </source>
</evidence>
<feature type="transmembrane region" description="Helical" evidence="5">
    <location>
        <begin position="201"/>
        <end position="225"/>
    </location>
</feature>
<dbReference type="GO" id="GO:0055085">
    <property type="term" value="P:transmembrane transport"/>
    <property type="evidence" value="ECO:0007669"/>
    <property type="project" value="InterPro"/>
</dbReference>
<dbReference type="PANTHER" id="PTHR43632:SF1">
    <property type="entry name" value="PERMEASE COMPONENT OF TUNGSTATE ABC TRANSPORTER"/>
    <property type="match status" value="1"/>
</dbReference>
<dbReference type="EMBL" id="JAAYQL010000062">
    <property type="protein sequence ID" value="NLK33238.1"/>
    <property type="molecule type" value="Genomic_DNA"/>
</dbReference>
<protein>
    <submittedName>
        <fullName evidence="7 8">ABC transporter permease</fullName>
    </submittedName>
</protein>
<dbReference type="Gene3D" id="1.10.3720.10">
    <property type="entry name" value="MetI-like"/>
    <property type="match status" value="1"/>
</dbReference>
<dbReference type="Proteomes" id="UP000585579">
    <property type="component" value="Unassembled WGS sequence"/>
</dbReference>
<dbReference type="GO" id="GO:0005886">
    <property type="term" value="C:plasma membrane"/>
    <property type="evidence" value="ECO:0007669"/>
    <property type="project" value="UniProtKB-SubCell"/>
</dbReference>
<proteinExistence type="inferred from homology"/>
<evidence type="ECO:0000256" key="1">
    <source>
        <dbReference type="ARBA" id="ARBA00004141"/>
    </source>
</evidence>
<feature type="transmembrane region" description="Helical" evidence="5">
    <location>
        <begin position="154"/>
        <end position="181"/>
    </location>
</feature>
<dbReference type="GeneID" id="53689005"/>
<evidence type="ECO:0000313" key="10">
    <source>
        <dbReference type="Proteomes" id="UP000585579"/>
    </source>
</evidence>
<gene>
    <name evidence="7" type="ORF">AOB57_012835</name>
    <name evidence="8" type="ORF">GX302_10545</name>
</gene>
<dbReference type="PANTHER" id="PTHR43632">
    <property type="entry name" value="PERMEASE COMPONENT OF TUNGSTATE ABC TRANSPORTER"/>
    <property type="match status" value="1"/>
</dbReference>